<sequence>MISFSKVSLNFILFLFLCKPTFSDLLLTSKDLPEIPIDFLNFAKQAEVFDWMVDIRRQIHENPELGYEEFETSKLIREELDKMGIPYRYPVAVTGVLGYIGSGKPPFVAIRADMDALSLQEMVEWDHKSKNPGKMHACGHDAHTAMLLGAARILQEHRNLVKGTIVLVFQPAEEGGGGAKKMIEAGALENVEAIFGIHSSSFLPVGEVASRSGPLLAGSGFFEAVISGKGGHAAIPQHSVDPILSASNVIVSLQHLVSREADPLDSQVLTVAKFQGGGAFNVIPDSVTIGGTFRAFSRESLVKLKQRIEEVIVGQAAVQRCNATVTFESKDRPFFPPTVNDGGLHKLFQRVAGDMLGTAGVNDMQPLMGSEDFSFYQEIIPGYFFFLGMKDETLEQPVMPHSPYFRIDEGGLPFGAALHASLVVRSLELKIRLHDREDVDETWKAELRCKNTHQGLTIWFINATGRTDEDELLRNEAMEALQPPPNLQYSTIIDYQGKKFPSWISSSLNHLKVLQIQVFNNISTLPCLGRLLQLEELSVRGRRKLKFVGREFLGISADQWFNTIVGCGDQLS</sequence>
<dbReference type="NCBIfam" id="TIGR01891">
    <property type="entry name" value="amidohydrolases"/>
    <property type="match status" value="1"/>
</dbReference>
<dbReference type="Pfam" id="PF25019">
    <property type="entry name" value="LRR_R13L1-DRL21"/>
    <property type="match status" value="1"/>
</dbReference>
<dbReference type="InterPro" id="IPR036264">
    <property type="entry name" value="Bact_exopeptidase_dim_dom"/>
</dbReference>
<reference evidence="8" key="2">
    <citation type="journal article" date="2024" name="Plant">
        <title>Genomic evolution and insights into agronomic trait innovations of Sesamum species.</title>
        <authorList>
            <person name="Miao H."/>
            <person name="Wang L."/>
            <person name="Qu L."/>
            <person name="Liu H."/>
            <person name="Sun Y."/>
            <person name="Le M."/>
            <person name="Wang Q."/>
            <person name="Wei S."/>
            <person name="Zheng Y."/>
            <person name="Lin W."/>
            <person name="Duan Y."/>
            <person name="Cao H."/>
            <person name="Xiong S."/>
            <person name="Wang X."/>
            <person name="Wei L."/>
            <person name="Li C."/>
            <person name="Ma Q."/>
            <person name="Ju M."/>
            <person name="Zhao R."/>
            <person name="Li G."/>
            <person name="Mu C."/>
            <person name="Tian Q."/>
            <person name="Mei H."/>
            <person name="Zhang T."/>
            <person name="Gao T."/>
            <person name="Zhang H."/>
        </authorList>
    </citation>
    <scope>NUCLEOTIDE SEQUENCE</scope>
    <source>
        <strain evidence="8">KEN8</strain>
    </source>
</reference>
<dbReference type="Gene3D" id="3.80.10.10">
    <property type="entry name" value="Ribonuclease Inhibitor"/>
    <property type="match status" value="1"/>
</dbReference>
<comment type="caution">
    <text evidence="8">The sequence shown here is derived from an EMBL/GenBank/DDBJ whole genome shotgun (WGS) entry which is preliminary data.</text>
</comment>
<dbReference type="InterPro" id="IPR056789">
    <property type="entry name" value="LRR_R13L1-DRL21"/>
</dbReference>
<evidence type="ECO:0000313" key="8">
    <source>
        <dbReference type="EMBL" id="KAL0341939.1"/>
    </source>
</evidence>
<dbReference type="InterPro" id="IPR017439">
    <property type="entry name" value="Amidohydrolase"/>
</dbReference>
<dbReference type="AlphaFoldDB" id="A0AAW2NE53"/>
<gene>
    <name evidence="8" type="ORF">Scaly_1856500</name>
</gene>
<dbReference type="Pfam" id="PF01546">
    <property type="entry name" value="Peptidase_M20"/>
    <property type="match status" value="1"/>
</dbReference>
<dbReference type="Gene3D" id="3.30.70.360">
    <property type="match status" value="1"/>
</dbReference>
<evidence type="ECO:0000256" key="5">
    <source>
        <dbReference type="SAM" id="SignalP"/>
    </source>
</evidence>
<reference evidence="8" key="1">
    <citation type="submission" date="2020-06" db="EMBL/GenBank/DDBJ databases">
        <authorList>
            <person name="Li T."/>
            <person name="Hu X."/>
            <person name="Zhang T."/>
            <person name="Song X."/>
            <person name="Zhang H."/>
            <person name="Dai N."/>
            <person name="Sheng W."/>
            <person name="Hou X."/>
            <person name="Wei L."/>
        </authorList>
    </citation>
    <scope>NUCLEOTIDE SEQUENCE</scope>
    <source>
        <strain evidence="8">KEN8</strain>
        <tissue evidence="8">Leaf</tissue>
    </source>
</reference>
<evidence type="ECO:0000259" key="6">
    <source>
        <dbReference type="Pfam" id="PF07687"/>
    </source>
</evidence>
<dbReference type="CDD" id="cd08017">
    <property type="entry name" value="M20_IAA_Hyd"/>
    <property type="match status" value="1"/>
</dbReference>
<dbReference type="EMBL" id="JACGWM010000011">
    <property type="protein sequence ID" value="KAL0341939.1"/>
    <property type="molecule type" value="Genomic_DNA"/>
</dbReference>
<name>A0AAW2NE53_9LAMI</name>
<feature type="chain" id="PRO_5043553852" evidence="5">
    <location>
        <begin position="24"/>
        <end position="572"/>
    </location>
</feature>
<feature type="domain" description="Peptidase M20 dimerisation" evidence="6">
    <location>
        <begin position="218"/>
        <end position="312"/>
    </location>
</feature>
<dbReference type="PANTHER" id="PTHR11014">
    <property type="entry name" value="PEPTIDASE M20 FAMILY MEMBER"/>
    <property type="match status" value="1"/>
</dbReference>
<comment type="similarity">
    <text evidence="1">Belongs to the peptidase M20 family.</text>
</comment>
<dbReference type="InterPro" id="IPR044757">
    <property type="entry name" value="ILR1-like_Hyd"/>
</dbReference>
<dbReference type="SUPFAM" id="SSF55031">
    <property type="entry name" value="Bacterial exopeptidase dimerisation domain"/>
    <property type="match status" value="1"/>
</dbReference>
<dbReference type="FunFam" id="3.30.70.360:FF:000001">
    <property type="entry name" value="N-acetyldiaminopimelate deacetylase"/>
    <property type="match status" value="1"/>
</dbReference>
<evidence type="ECO:0000256" key="4">
    <source>
        <dbReference type="ARBA" id="ARBA00023211"/>
    </source>
</evidence>
<dbReference type="InterPro" id="IPR011650">
    <property type="entry name" value="Peptidase_M20_dimer"/>
</dbReference>
<evidence type="ECO:0000256" key="2">
    <source>
        <dbReference type="ARBA" id="ARBA00022729"/>
    </source>
</evidence>
<evidence type="ECO:0000256" key="3">
    <source>
        <dbReference type="ARBA" id="ARBA00022801"/>
    </source>
</evidence>
<dbReference type="PANTHER" id="PTHR11014:SF55">
    <property type="entry name" value="IAA-AMINO ACID HYDROLASE ILR1-LIKE 4"/>
    <property type="match status" value="1"/>
</dbReference>
<dbReference type="GO" id="GO:0005783">
    <property type="term" value="C:endoplasmic reticulum"/>
    <property type="evidence" value="ECO:0007669"/>
    <property type="project" value="TreeGrafter"/>
</dbReference>
<dbReference type="InterPro" id="IPR032675">
    <property type="entry name" value="LRR_dom_sf"/>
</dbReference>
<proteinExistence type="inferred from homology"/>
<dbReference type="InterPro" id="IPR002933">
    <property type="entry name" value="Peptidase_M20"/>
</dbReference>
<dbReference type="Pfam" id="PF07687">
    <property type="entry name" value="M20_dimer"/>
    <property type="match status" value="1"/>
</dbReference>
<dbReference type="GO" id="GO:0010179">
    <property type="term" value="F:IAA-Ala conjugate hydrolase activity"/>
    <property type="evidence" value="ECO:0007669"/>
    <property type="project" value="TreeGrafter"/>
</dbReference>
<feature type="signal peptide" evidence="5">
    <location>
        <begin position="1"/>
        <end position="23"/>
    </location>
</feature>
<dbReference type="SUPFAM" id="SSF53187">
    <property type="entry name" value="Zn-dependent exopeptidases"/>
    <property type="match status" value="1"/>
</dbReference>
<protein>
    <submittedName>
        <fullName evidence="8">IAA-amino acid hydrolase ILR1-like 4</fullName>
    </submittedName>
</protein>
<evidence type="ECO:0000259" key="7">
    <source>
        <dbReference type="Pfam" id="PF25019"/>
    </source>
</evidence>
<evidence type="ECO:0000256" key="1">
    <source>
        <dbReference type="ARBA" id="ARBA00006153"/>
    </source>
</evidence>
<keyword evidence="4" id="KW-0464">Manganese</keyword>
<feature type="domain" description="R13L1/DRL21-like LRR repeat region" evidence="7">
    <location>
        <begin position="429"/>
        <end position="540"/>
    </location>
</feature>
<dbReference type="Gene3D" id="3.40.630.10">
    <property type="entry name" value="Zn peptidases"/>
    <property type="match status" value="1"/>
</dbReference>
<organism evidence="8">
    <name type="scientific">Sesamum calycinum</name>
    <dbReference type="NCBI Taxonomy" id="2727403"/>
    <lineage>
        <taxon>Eukaryota</taxon>
        <taxon>Viridiplantae</taxon>
        <taxon>Streptophyta</taxon>
        <taxon>Embryophyta</taxon>
        <taxon>Tracheophyta</taxon>
        <taxon>Spermatophyta</taxon>
        <taxon>Magnoliopsida</taxon>
        <taxon>eudicotyledons</taxon>
        <taxon>Gunneridae</taxon>
        <taxon>Pentapetalae</taxon>
        <taxon>asterids</taxon>
        <taxon>lamiids</taxon>
        <taxon>Lamiales</taxon>
        <taxon>Pedaliaceae</taxon>
        <taxon>Sesamum</taxon>
    </lineage>
</organism>
<accession>A0AAW2NE53</accession>
<keyword evidence="2 5" id="KW-0732">Signal</keyword>
<keyword evidence="3 8" id="KW-0378">Hydrolase</keyword>
<dbReference type="GO" id="GO:0009850">
    <property type="term" value="P:auxin metabolic process"/>
    <property type="evidence" value="ECO:0007669"/>
    <property type="project" value="InterPro"/>
</dbReference>